<evidence type="ECO:0000313" key="2">
    <source>
        <dbReference type="Proteomes" id="UP000805614"/>
    </source>
</evidence>
<dbReference type="EMBL" id="JABVEC010000006">
    <property type="protein sequence ID" value="MBC6466065.1"/>
    <property type="molecule type" value="Genomic_DNA"/>
</dbReference>
<dbReference type="RefSeq" id="WP_187243067.1">
    <property type="nucleotide sequence ID" value="NZ_BAAAOK010000028.1"/>
</dbReference>
<proteinExistence type="predicted"/>
<name>A0ABR7LMV4_9ACTN</name>
<reference evidence="1 2" key="1">
    <citation type="submission" date="2020-06" db="EMBL/GenBank/DDBJ databases">
        <title>Actinomadura xiongansis sp. nov., isolated from soil of Baiyangdian.</title>
        <authorList>
            <person name="Zhang X."/>
        </authorList>
    </citation>
    <scope>NUCLEOTIDE SEQUENCE [LARGE SCALE GENOMIC DNA]</scope>
    <source>
        <strain evidence="1 2">HBUM206468</strain>
    </source>
</reference>
<evidence type="ECO:0000313" key="1">
    <source>
        <dbReference type="EMBL" id="MBC6466065.1"/>
    </source>
</evidence>
<keyword evidence="2" id="KW-1185">Reference proteome</keyword>
<dbReference type="Proteomes" id="UP000805614">
    <property type="component" value="Unassembled WGS sequence"/>
</dbReference>
<comment type="caution">
    <text evidence="1">The sequence shown here is derived from an EMBL/GenBank/DDBJ whole genome shotgun (WGS) entry which is preliminary data.</text>
</comment>
<protein>
    <submittedName>
        <fullName evidence="1">Uncharacterized protein</fullName>
    </submittedName>
</protein>
<sequence>MFLPVADVTAQVGPYARTGPVQSPGTRLVDRLVNHPRALALLDRLLLPAPA</sequence>
<organism evidence="1 2">
    <name type="scientific">Actinomadura alba</name>
    <dbReference type="NCBI Taxonomy" id="406431"/>
    <lineage>
        <taxon>Bacteria</taxon>
        <taxon>Bacillati</taxon>
        <taxon>Actinomycetota</taxon>
        <taxon>Actinomycetes</taxon>
        <taxon>Streptosporangiales</taxon>
        <taxon>Thermomonosporaceae</taxon>
        <taxon>Actinomadura</taxon>
    </lineage>
</organism>
<gene>
    <name evidence="1" type="ORF">HKK74_11215</name>
</gene>
<accession>A0ABR7LMV4</accession>